<keyword evidence="3" id="KW-1185">Reference proteome</keyword>
<feature type="compositionally biased region" description="Polar residues" evidence="1">
    <location>
        <begin position="91"/>
        <end position="100"/>
    </location>
</feature>
<proteinExistence type="predicted"/>
<sequence>MHLFQQAIQWCQHQMVISTFHQVIKVHHPEDLSRLKEKCQYQIPMTPSSNHWLFSFTVFLKGNTGSSLSRDIQEAVPKQFAKLSFLISECQNPRGSSTEGQLDREPHLEGEAPSGKEGRGERRSIAFSGVVGHFPGLSRTTFEGPGEDGEEEEENSVEEEESEGTEGVPAPVGVSQGTGGPSLAQSNQPVSHQSEPSLLAVMKEMTQIISNIQAASSSEELQPPACKTQSIKAPECFDGTQPLKFRSFIQSCQLIFHNYLEDFSQDGKKVLYATSFLIGSASKWIELYLSNITNQDPSYLLNSWTLFQSKLFTLFGHPNEARKTKSELDSLRIE</sequence>
<dbReference type="AlphaFoldDB" id="A0A9Q3CT87"/>
<organism evidence="2 3">
    <name type="scientific">Austropuccinia psidii MF-1</name>
    <dbReference type="NCBI Taxonomy" id="1389203"/>
    <lineage>
        <taxon>Eukaryota</taxon>
        <taxon>Fungi</taxon>
        <taxon>Dikarya</taxon>
        <taxon>Basidiomycota</taxon>
        <taxon>Pucciniomycotina</taxon>
        <taxon>Pucciniomycetes</taxon>
        <taxon>Pucciniales</taxon>
        <taxon>Sphaerophragmiaceae</taxon>
        <taxon>Austropuccinia</taxon>
    </lineage>
</organism>
<evidence type="ECO:0008006" key="4">
    <source>
        <dbReference type="Google" id="ProtNLM"/>
    </source>
</evidence>
<accession>A0A9Q3CT87</accession>
<feature type="compositionally biased region" description="Acidic residues" evidence="1">
    <location>
        <begin position="145"/>
        <end position="164"/>
    </location>
</feature>
<comment type="caution">
    <text evidence="2">The sequence shown here is derived from an EMBL/GenBank/DDBJ whole genome shotgun (WGS) entry which is preliminary data.</text>
</comment>
<feature type="region of interest" description="Disordered" evidence="1">
    <location>
        <begin position="134"/>
        <end position="193"/>
    </location>
</feature>
<gene>
    <name evidence="2" type="ORF">O181_028715</name>
</gene>
<protein>
    <recommendedName>
        <fullName evidence="4">DUF4939 domain-containing protein</fullName>
    </recommendedName>
</protein>
<dbReference type="Proteomes" id="UP000765509">
    <property type="component" value="Unassembled WGS sequence"/>
</dbReference>
<dbReference type="OrthoDB" id="9945628at2759"/>
<dbReference type="EMBL" id="AVOT02009882">
    <property type="protein sequence ID" value="MBW0489000.1"/>
    <property type="molecule type" value="Genomic_DNA"/>
</dbReference>
<evidence type="ECO:0000313" key="2">
    <source>
        <dbReference type="EMBL" id="MBW0489000.1"/>
    </source>
</evidence>
<evidence type="ECO:0000256" key="1">
    <source>
        <dbReference type="SAM" id="MobiDB-lite"/>
    </source>
</evidence>
<evidence type="ECO:0000313" key="3">
    <source>
        <dbReference type="Proteomes" id="UP000765509"/>
    </source>
</evidence>
<reference evidence="2" key="1">
    <citation type="submission" date="2021-03" db="EMBL/GenBank/DDBJ databases">
        <title>Draft genome sequence of rust myrtle Austropuccinia psidii MF-1, a brazilian biotype.</title>
        <authorList>
            <person name="Quecine M.C."/>
            <person name="Pachon D.M.R."/>
            <person name="Bonatelli M.L."/>
            <person name="Correr F.H."/>
            <person name="Franceschini L.M."/>
            <person name="Leite T.F."/>
            <person name="Margarido G.R.A."/>
            <person name="Almeida C.A."/>
            <person name="Ferrarezi J.A."/>
            <person name="Labate C.A."/>
        </authorList>
    </citation>
    <scope>NUCLEOTIDE SEQUENCE</scope>
    <source>
        <strain evidence="2">MF-1</strain>
    </source>
</reference>
<name>A0A9Q3CT87_9BASI</name>
<feature type="region of interest" description="Disordered" evidence="1">
    <location>
        <begin position="91"/>
        <end position="121"/>
    </location>
</feature>
<feature type="compositionally biased region" description="Polar residues" evidence="1">
    <location>
        <begin position="183"/>
        <end position="193"/>
    </location>
</feature>
<feature type="compositionally biased region" description="Basic and acidic residues" evidence="1">
    <location>
        <begin position="101"/>
        <end position="121"/>
    </location>
</feature>